<organism evidence="1 2">
    <name type="scientific">Rotaria sordida</name>
    <dbReference type="NCBI Taxonomy" id="392033"/>
    <lineage>
        <taxon>Eukaryota</taxon>
        <taxon>Metazoa</taxon>
        <taxon>Spiralia</taxon>
        <taxon>Gnathifera</taxon>
        <taxon>Rotifera</taxon>
        <taxon>Eurotatoria</taxon>
        <taxon>Bdelloidea</taxon>
        <taxon>Philodinida</taxon>
        <taxon>Philodinidae</taxon>
        <taxon>Rotaria</taxon>
    </lineage>
</organism>
<gene>
    <name evidence="1" type="ORF">FNK824_LOCUS39455</name>
</gene>
<sequence length="141" mass="16535">MELYRTFRRSKPLLPIIPQFARQDGRIGSRILSTVRCSPLMRSIISFELDDDCILPVVSNPAIDGTTSRLNNFVNGFDLEKDILSYMRHLRQFNFHIRTIFENATHVEIDTIRQSFMKYQQESVDCAVDFFNNNYGQCQIY</sequence>
<proteinExistence type="predicted"/>
<evidence type="ECO:0000313" key="1">
    <source>
        <dbReference type="EMBL" id="CAF4270237.1"/>
    </source>
</evidence>
<protein>
    <submittedName>
        <fullName evidence="1">Uncharacterized protein</fullName>
    </submittedName>
</protein>
<comment type="caution">
    <text evidence="1">The sequence shown here is derived from an EMBL/GenBank/DDBJ whole genome shotgun (WGS) entry which is preliminary data.</text>
</comment>
<evidence type="ECO:0000313" key="2">
    <source>
        <dbReference type="Proteomes" id="UP000663874"/>
    </source>
</evidence>
<dbReference type="EMBL" id="CAJOBE010025867">
    <property type="protein sequence ID" value="CAF4270237.1"/>
    <property type="molecule type" value="Genomic_DNA"/>
</dbReference>
<dbReference type="AlphaFoldDB" id="A0A820FWH2"/>
<reference evidence="1" key="1">
    <citation type="submission" date="2021-02" db="EMBL/GenBank/DDBJ databases">
        <authorList>
            <person name="Nowell W R."/>
        </authorList>
    </citation>
    <scope>NUCLEOTIDE SEQUENCE</scope>
</reference>
<dbReference type="Proteomes" id="UP000663874">
    <property type="component" value="Unassembled WGS sequence"/>
</dbReference>
<accession>A0A820FWH2</accession>
<name>A0A820FWH2_9BILA</name>